<dbReference type="EMBL" id="FOLG01000011">
    <property type="protein sequence ID" value="SFC92751.1"/>
    <property type="molecule type" value="Genomic_DNA"/>
</dbReference>
<dbReference type="Proteomes" id="UP000198728">
    <property type="component" value="Unassembled WGS sequence"/>
</dbReference>
<dbReference type="STRING" id="441112.SAMN04488094_111137"/>
<protein>
    <recommendedName>
        <fullName evidence="4">Lipoprotein</fullName>
    </recommendedName>
</protein>
<evidence type="ECO:0000313" key="2">
    <source>
        <dbReference type="EMBL" id="SFC92751.1"/>
    </source>
</evidence>
<name>A0A1I1N518_9RHOB</name>
<accession>A0A1I1N518</accession>
<proteinExistence type="predicted"/>
<dbReference type="RefSeq" id="WP_093361868.1">
    <property type="nucleotide sequence ID" value="NZ_FOLG01000011.1"/>
</dbReference>
<gene>
    <name evidence="2" type="ORF">SAMN04488094_111137</name>
</gene>
<sequence length="232" mass="25661">MRAILLAVFLPLLLGACTPQGPWASDQDVQAAVYRDDGPPTITLFTMINNRSNEGAHSGLMISGSQRIIFDPAGSFHHPHAPQRADVHYGITDNLADFYIDYHARDTYHVVRHDVVVTPEQAEIALQRAQEYGAVSKAFCTTSIHRIMRGVPGFEDLPASPWPKKTMRAFDTIPGVQIRRYYDDGPDDRSDMITDSPRMRQDIQVVAGPEPYGRQAIEEGQAYVAAAAASPK</sequence>
<evidence type="ECO:0000256" key="1">
    <source>
        <dbReference type="SAM" id="SignalP"/>
    </source>
</evidence>
<evidence type="ECO:0000313" key="3">
    <source>
        <dbReference type="Proteomes" id="UP000198728"/>
    </source>
</evidence>
<organism evidence="2 3">
    <name type="scientific">Tropicimonas isoalkanivorans</name>
    <dbReference type="NCBI Taxonomy" id="441112"/>
    <lineage>
        <taxon>Bacteria</taxon>
        <taxon>Pseudomonadati</taxon>
        <taxon>Pseudomonadota</taxon>
        <taxon>Alphaproteobacteria</taxon>
        <taxon>Rhodobacterales</taxon>
        <taxon>Roseobacteraceae</taxon>
        <taxon>Tropicimonas</taxon>
    </lineage>
</organism>
<evidence type="ECO:0008006" key="4">
    <source>
        <dbReference type="Google" id="ProtNLM"/>
    </source>
</evidence>
<dbReference type="AlphaFoldDB" id="A0A1I1N518"/>
<dbReference type="OrthoDB" id="7666390at2"/>
<dbReference type="PROSITE" id="PS51257">
    <property type="entry name" value="PROKAR_LIPOPROTEIN"/>
    <property type="match status" value="1"/>
</dbReference>
<reference evidence="2 3" key="1">
    <citation type="submission" date="2016-10" db="EMBL/GenBank/DDBJ databases">
        <authorList>
            <person name="de Groot N.N."/>
        </authorList>
    </citation>
    <scope>NUCLEOTIDE SEQUENCE [LARGE SCALE GENOMIC DNA]</scope>
    <source>
        <strain evidence="2 3">DSM 19548</strain>
    </source>
</reference>
<keyword evidence="1" id="KW-0732">Signal</keyword>
<feature type="chain" id="PRO_5011469562" description="Lipoprotein" evidence="1">
    <location>
        <begin position="25"/>
        <end position="232"/>
    </location>
</feature>
<feature type="signal peptide" evidence="1">
    <location>
        <begin position="1"/>
        <end position="24"/>
    </location>
</feature>
<keyword evidence="3" id="KW-1185">Reference proteome</keyword>